<keyword evidence="2" id="KW-1185">Reference proteome</keyword>
<protein>
    <submittedName>
        <fullName evidence="1">Uncharacterized protein</fullName>
    </submittedName>
</protein>
<dbReference type="EMBL" id="JH658616">
    <property type="protein sequence ID" value="EXK77366.1"/>
    <property type="molecule type" value="Genomic_DNA"/>
</dbReference>
<dbReference type="HOGENOM" id="CLU_2979195_0_0_1"/>
<evidence type="ECO:0000313" key="1">
    <source>
        <dbReference type="EMBL" id="EXK77366.1"/>
    </source>
</evidence>
<reference evidence="1 2" key="1">
    <citation type="submission" date="2011-11" db="EMBL/GenBank/DDBJ databases">
        <title>The Genome Sequence of Fusarium oxysporum PHW815.</title>
        <authorList>
            <consortium name="The Broad Institute Genome Sequencing Platform"/>
            <person name="Ma L.-J."/>
            <person name="Gale L.R."/>
            <person name="Schwartz D.C."/>
            <person name="Zhou S."/>
            <person name="Corby-Kistler H."/>
            <person name="Young S.K."/>
            <person name="Zeng Q."/>
            <person name="Gargeya S."/>
            <person name="Fitzgerald M."/>
            <person name="Haas B."/>
            <person name="Abouelleil A."/>
            <person name="Alvarado L."/>
            <person name="Arachchi H.M."/>
            <person name="Berlin A."/>
            <person name="Brown A."/>
            <person name="Chapman S.B."/>
            <person name="Chen Z."/>
            <person name="Dunbar C."/>
            <person name="Freedman E."/>
            <person name="Gearin G."/>
            <person name="Goldberg J."/>
            <person name="Griggs A."/>
            <person name="Gujja S."/>
            <person name="Heiman D."/>
            <person name="Howarth C."/>
            <person name="Larson L."/>
            <person name="Lui A."/>
            <person name="MacDonald P.J.P."/>
            <person name="Montmayeur A."/>
            <person name="Murphy C."/>
            <person name="Neiman D."/>
            <person name="Pearson M."/>
            <person name="Priest M."/>
            <person name="Roberts A."/>
            <person name="Saif S."/>
            <person name="Shea T."/>
            <person name="Shenoy N."/>
            <person name="Sisk P."/>
            <person name="Stolte C."/>
            <person name="Sykes S."/>
            <person name="Wortman J."/>
            <person name="Nusbaum C."/>
            <person name="Birren B."/>
        </authorList>
    </citation>
    <scope>NUCLEOTIDE SEQUENCE [LARGE SCALE GENOMIC DNA]</scope>
    <source>
        <strain evidence="1 2">54005</strain>
    </source>
</reference>
<dbReference type="AlphaFoldDB" id="X0B6H6"/>
<name>X0B6H6_FUSOX</name>
<gene>
    <name evidence="1" type="ORF">FOQG_17925</name>
</gene>
<dbReference type="Proteomes" id="UP000030663">
    <property type="component" value="Unassembled WGS sequence"/>
</dbReference>
<evidence type="ECO:0000313" key="2">
    <source>
        <dbReference type="Proteomes" id="UP000030663"/>
    </source>
</evidence>
<proteinExistence type="predicted"/>
<organism evidence="1 2">
    <name type="scientific">Fusarium oxysporum f. sp. raphani 54005</name>
    <dbReference type="NCBI Taxonomy" id="1089458"/>
    <lineage>
        <taxon>Eukaryota</taxon>
        <taxon>Fungi</taxon>
        <taxon>Dikarya</taxon>
        <taxon>Ascomycota</taxon>
        <taxon>Pezizomycotina</taxon>
        <taxon>Sordariomycetes</taxon>
        <taxon>Hypocreomycetidae</taxon>
        <taxon>Hypocreales</taxon>
        <taxon>Nectriaceae</taxon>
        <taxon>Fusarium</taxon>
        <taxon>Fusarium oxysporum species complex</taxon>
    </lineage>
</organism>
<sequence>MRAGSRKTEETVTIASIATKASGLNPPTGSPDVKIWAARVPVWSGSMGYPKEITTGQL</sequence>
<accession>X0B6H6</accession>